<evidence type="ECO:0000313" key="4">
    <source>
        <dbReference type="Proteomes" id="UP000033519"/>
    </source>
</evidence>
<evidence type="ECO:0000313" key="3">
    <source>
        <dbReference type="EMBL" id="SFC87164.1"/>
    </source>
</evidence>
<keyword evidence="3" id="KW-0830">Ubiquinone</keyword>
<dbReference type="PATRIC" id="fig|728005.3.peg.2904"/>
<dbReference type="RefSeq" id="WP_046173165.1">
    <property type="nucleotide sequence ID" value="NZ_FOMB01000013.1"/>
</dbReference>
<dbReference type="AlphaFoldDB" id="A0A0F5PQR0"/>
<dbReference type="PANTHER" id="PTHR33990:SF2">
    <property type="entry name" value="PHNB-LIKE DOMAIN-CONTAINING PROTEIN"/>
    <property type="match status" value="1"/>
</dbReference>
<dbReference type="Pfam" id="PF06983">
    <property type="entry name" value="3-dmu-9_3-mt"/>
    <property type="match status" value="1"/>
</dbReference>
<keyword evidence="4" id="KW-1185">Reference proteome</keyword>
<dbReference type="InterPro" id="IPR029068">
    <property type="entry name" value="Glyas_Bleomycin-R_OHBP_Dase"/>
</dbReference>
<gene>
    <name evidence="3" type="ORF">SAMN04488059_11342</name>
    <name evidence="2" type="ORF">WH91_22125</name>
</gene>
<sequence>MTSIMPCLWFDDRIDDAVKFYAETFKDARVIQLNRQDPNGAAFTAVIELAGQKFFLLNGSGGEPSKFPFSWAVSFMIECADQAEVDHFWNGFVDNGGKASMCGWCADRFGLSWQVVPKQIYSTVMGDDKAGSQRATQAMLKMGKLIVADLESAYAGG</sequence>
<dbReference type="Proteomes" id="UP000182258">
    <property type="component" value="Unassembled WGS sequence"/>
</dbReference>
<proteinExistence type="predicted"/>
<feature type="domain" description="PhnB-like" evidence="1">
    <location>
        <begin position="3"/>
        <end position="116"/>
    </location>
</feature>
<dbReference type="GO" id="GO:0032259">
    <property type="term" value="P:methylation"/>
    <property type="evidence" value="ECO:0007669"/>
    <property type="project" value="UniProtKB-KW"/>
</dbReference>
<dbReference type="PANTHER" id="PTHR33990">
    <property type="entry name" value="PROTEIN YJDN-RELATED"/>
    <property type="match status" value="1"/>
</dbReference>
<evidence type="ECO:0000259" key="1">
    <source>
        <dbReference type="Pfam" id="PF06983"/>
    </source>
</evidence>
<reference evidence="3 5" key="2">
    <citation type="submission" date="2016-10" db="EMBL/GenBank/DDBJ databases">
        <authorList>
            <person name="de Groot N.N."/>
        </authorList>
    </citation>
    <scope>NUCLEOTIDE SEQUENCE [LARGE SCALE GENOMIC DNA]</scope>
    <source>
        <strain evidence="3 5">CGMCC 1.10210</strain>
    </source>
</reference>
<dbReference type="EMBL" id="FOMB01000013">
    <property type="protein sequence ID" value="SFC87164.1"/>
    <property type="molecule type" value="Genomic_DNA"/>
</dbReference>
<name>A0A0F5PQR0_9HYPH</name>
<organism evidence="3 5">
    <name type="scientific">Devosia psychrophila</name>
    <dbReference type="NCBI Taxonomy" id="728005"/>
    <lineage>
        <taxon>Bacteria</taxon>
        <taxon>Pseudomonadati</taxon>
        <taxon>Pseudomonadota</taxon>
        <taxon>Alphaproteobacteria</taxon>
        <taxon>Hyphomicrobiales</taxon>
        <taxon>Devosiaceae</taxon>
        <taxon>Devosia</taxon>
    </lineage>
</organism>
<dbReference type="EMBL" id="LAPV01000239">
    <property type="protein sequence ID" value="KKC30935.1"/>
    <property type="molecule type" value="Genomic_DNA"/>
</dbReference>
<evidence type="ECO:0000313" key="5">
    <source>
        <dbReference type="Proteomes" id="UP000182258"/>
    </source>
</evidence>
<dbReference type="GO" id="GO:0008168">
    <property type="term" value="F:methyltransferase activity"/>
    <property type="evidence" value="ECO:0007669"/>
    <property type="project" value="UniProtKB-KW"/>
</dbReference>
<dbReference type="STRING" id="728005.SAMN04488059_11342"/>
<dbReference type="Proteomes" id="UP000033519">
    <property type="component" value="Unassembled WGS sequence"/>
</dbReference>
<dbReference type="OrthoDB" id="9806473at2"/>
<keyword evidence="3" id="KW-0808">Transferase</keyword>
<dbReference type="InterPro" id="IPR009725">
    <property type="entry name" value="3_dmu_93_MTrfase"/>
</dbReference>
<reference evidence="2 4" key="1">
    <citation type="submission" date="2015-03" db="EMBL/GenBank/DDBJ databases">
        <authorList>
            <person name="Lepp D."/>
            <person name="Hassan Y.I."/>
            <person name="Li X.-Z."/>
            <person name="Zhou T."/>
        </authorList>
    </citation>
    <scope>NUCLEOTIDE SEQUENCE [LARGE SCALE GENOMIC DNA]</scope>
    <source>
        <strain evidence="2 4">Cr7-05</strain>
    </source>
</reference>
<dbReference type="Gene3D" id="3.10.180.10">
    <property type="entry name" value="2,3-Dihydroxybiphenyl 1,2-Dioxygenase, domain 1"/>
    <property type="match status" value="1"/>
</dbReference>
<dbReference type="CDD" id="cd06588">
    <property type="entry name" value="PhnB_like"/>
    <property type="match status" value="1"/>
</dbReference>
<dbReference type="SUPFAM" id="SSF54593">
    <property type="entry name" value="Glyoxalase/Bleomycin resistance protein/Dihydroxybiphenyl dioxygenase"/>
    <property type="match status" value="1"/>
</dbReference>
<evidence type="ECO:0000313" key="2">
    <source>
        <dbReference type="EMBL" id="KKC30935.1"/>
    </source>
</evidence>
<keyword evidence="3" id="KW-0489">Methyltransferase</keyword>
<dbReference type="InterPro" id="IPR028973">
    <property type="entry name" value="PhnB-like"/>
</dbReference>
<dbReference type="PIRSF" id="PIRSF021700">
    <property type="entry name" value="3_dmu_93_MTrfase"/>
    <property type="match status" value="1"/>
</dbReference>
<accession>A0A0F5PQR0</accession>
<protein>
    <submittedName>
        <fullName evidence="3">Glyoxalase superfamily enzyme, possibly 3-demethylubiquinone-9 3-methyltransferase</fullName>
    </submittedName>
</protein>